<gene>
    <name evidence="2" type="ORF">DES52_11240</name>
</gene>
<dbReference type="EMBL" id="QJSX01000012">
    <property type="protein sequence ID" value="PYE52719.1"/>
    <property type="molecule type" value="Genomic_DNA"/>
</dbReference>
<protein>
    <recommendedName>
        <fullName evidence="4">META domain-containing protein</fullName>
    </recommendedName>
</protein>
<evidence type="ECO:0000313" key="3">
    <source>
        <dbReference type="Proteomes" id="UP000248326"/>
    </source>
</evidence>
<evidence type="ECO:0000313" key="2">
    <source>
        <dbReference type="EMBL" id="PYE52719.1"/>
    </source>
</evidence>
<comment type="caution">
    <text evidence="2">The sequence shown here is derived from an EMBL/GenBank/DDBJ whole genome shotgun (WGS) entry which is preliminary data.</text>
</comment>
<feature type="signal peptide" evidence="1">
    <location>
        <begin position="1"/>
        <end position="23"/>
    </location>
</feature>
<dbReference type="RefSeq" id="WP_110887611.1">
    <property type="nucleotide sequence ID" value="NZ_QJSX01000012.1"/>
</dbReference>
<evidence type="ECO:0008006" key="4">
    <source>
        <dbReference type="Google" id="ProtNLM"/>
    </source>
</evidence>
<accession>A0A318S6P6</accession>
<dbReference type="AlphaFoldDB" id="A0A318S6P6"/>
<organism evidence="2 3">
    <name type="scientific">Deinococcus yavapaiensis KR-236</name>
    <dbReference type="NCBI Taxonomy" id="694435"/>
    <lineage>
        <taxon>Bacteria</taxon>
        <taxon>Thermotogati</taxon>
        <taxon>Deinococcota</taxon>
        <taxon>Deinococci</taxon>
        <taxon>Deinococcales</taxon>
        <taxon>Deinococcaceae</taxon>
        <taxon>Deinococcus</taxon>
    </lineage>
</organism>
<keyword evidence="3" id="KW-1185">Reference proteome</keyword>
<evidence type="ECO:0000256" key="1">
    <source>
        <dbReference type="SAM" id="SignalP"/>
    </source>
</evidence>
<name>A0A318S6P6_9DEIO</name>
<dbReference type="Proteomes" id="UP000248326">
    <property type="component" value="Unassembled WGS sequence"/>
</dbReference>
<dbReference type="OrthoDB" id="65712at2"/>
<feature type="chain" id="PRO_5016329739" description="META domain-containing protein" evidence="1">
    <location>
        <begin position="24"/>
        <end position="287"/>
    </location>
</feature>
<proteinExistence type="predicted"/>
<sequence>MNRTARLALASTALLTFAVPALAAPALPDELVGVWENIVGDLEVILLPDGRAFVAHANASSAVKAEPGTCRLQSAKLLCQWLVSGPEKLDYGVTGDEMTLAGWIDMRRTAGAGAAPTTYARRLADLQTDAAAWQKKYPVGKPTLVNRKEDPNPVRTVAKAIVYTSPWLQFMDLTILTRYYQDPRNLNFQREYKTFQATEFFFYPNGRFVHTVTLPKGLDAAFQPTYDMTTVWGRYDVKAGGPLEGDTVTLQYDGGKAETVKVLDGRRFLFQPSSGVVYTNQDVKKRP</sequence>
<reference evidence="2 3" key="1">
    <citation type="submission" date="2018-06" db="EMBL/GenBank/DDBJ databases">
        <title>Genomic Encyclopedia of Type Strains, Phase IV (KMG-IV): sequencing the most valuable type-strain genomes for metagenomic binning, comparative biology and taxonomic classification.</title>
        <authorList>
            <person name="Goeker M."/>
        </authorList>
    </citation>
    <scope>NUCLEOTIDE SEQUENCE [LARGE SCALE GENOMIC DNA]</scope>
    <source>
        <strain evidence="2 3">DSM 18048</strain>
    </source>
</reference>
<keyword evidence="1" id="KW-0732">Signal</keyword>